<dbReference type="InterPro" id="IPR036237">
    <property type="entry name" value="Xyl_isomerase-like_sf"/>
</dbReference>
<comment type="caution">
    <text evidence="2">The sequence shown here is derived from an EMBL/GenBank/DDBJ whole genome shotgun (WGS) entry which is preliminary data.</text>
</comment>
<dbReference type="RefSeq" id="WP_236328565.1">
    <property type="nucleotide sequence ID" value="NZ_CAKMMG010000001.1"/>
</dbReference>
<dbReference type="EMBL" id="CAKMMG010000001">
    <property type="protein sequence ID" value="CAH1190411.1"/>
    <property type="molecule type" value="Genomic_DNA"/>
</dbReference>
<accession>A0ABN8FX97</accession>
<proteinExistence type="predicted"/>
<evidence type="ECO:0000313" key="3">
    <source>
        <dbReference type="Proteomes" id="UP000838324"/>
    </source>
</evidence>
<reference evidence="2" key="1">
    <citation type="submission" date="2022-01" db="EMBL/GenBank/DDBJ databases">
        <authorList>
            <person name="Criscuolo A."/>
        </authorList>
    </citation>
    <scope>NUCLEOTIDE SEQUENCE</scope>
    <source>
        <strain evidence="2">CIP111892</strain>
    </source>
</reference>
<feature type="domain" description="Xylose isomerase-like TIM barrel" evidence="1">
    <location>
        <begin position="27"/>
        <end position="273"/>
    </location>
</feature>
<dbReference type="Proteomes" id="UP000838324">
    <property type="component" value="Unassembled WGS sequence"/>
</dbReference>
<dbReference type="PANTHER" id="PTHR12110">
    <property type="entry name" value="HYDROXYPYRUVATE ISOMERASE"/>
    <property type="match status" value="1"/>
</dbReference>
<dbReference type="InterPro" id="IPR013022">
    <property type="entry name" value="Xyl_isomerase-like_TIM-brl"/>
</dbReference>
<organism evidence="2 3">
    <name type="scientific">Paenibacillus auburnensis</name>
    <dbReference type="NCBI Taxonomy" id="2905649"/>
    <lineage>
        <taxon>Bacteria</taxon>
        <taxon>Bacillati</taxon>
        <taxon>Bacillota</taxon>
        <taxon>Bacilli</taxon>
        <taxon>Bacillales</taxon>
        <taxon>Paenibacillaceae</taxon>
        <taxon>Paenibacillus</taxon>
    </lineage>
</organism>
<dbReference type="PANTHER" id="PTHR12110:SF21">
    <property type="entry name" value="XYLOSE ISOMERASE-LIKE TIM BARREL DOMAIN-CONTAINING PROTEIN"/>
    <property type="match status" value="1"/>
</dbReference>
<dbReference type="InterPro" id="IPR050312">
    <property type="entry name" value="IolE/XylAMocC-like"/>
</dbReference>
<sequence>MKLSVFYDHIQEAARQNNRSLEEICNLVKSYGIDAVEMDADCYAPEEAMIKELLDKAGLQVSCMYGFFDFGHEDSEEVKDRQIHSFLSMAHRAGASRVLVIPGFLNEQEMGSASIEYQECVQSMKAAVTRMCAYAKPLGIAVGMEDFDALEAPFATTAQLLSFVQEIAELSCTFDTGNFLYSGEDVMEAYTACKPYIGYVHCKDRTFEVHAGETPKLTTDGQAMYAIPVGSGCIPMKEIVTDLLKSGYDDTFAIEHFGAVDQLAYMKQSAEWLLGLRTEVLGKSN</sequence>
<name>A0ABN8FX97_9BACL</name>
<dbReference type="Gene3D" id="3.20.20.150">
    <property type="entry name" value="Divalent-metal-dependent TIM barrel enzymes"/>
    <property type="match status" value="1"/>
</dbReference>
<protein>
    <recommendedName>
        <fullName evidence="1">Xylose isomerase-like TIM barrel domain-containing protein</fullName>
    </recommendedName>
</protein>
<evidence type="ECO:0000259" key="1">
    <source>
        <dbReference type="Pfam" id="PF01261"/>
    </source>
</evidence>
<gene>
    <name evidence="2" type="ORF">PAECIP111892_00161</name>
</gene>
<dbReference type="Pfam" id="PF01261">
    <property type="entry name" value="AP_endonuc_2"/>
    <property type="match status" value="1"/>
</dbReference>
<keyword evidence="3" id="KW-1185">Reference proteome</keyword>
<evidence type="ECO:0000313" key="2">
    <source>
        <dbReference type="EMBL" id="CAH1190411.1"/>
    </source>
</evidence>
<dbReference type="SUPFAM" id="SSF51658">
    <property type="entry name" value="Xylose isomerase-like"/>
    <property type="match status" value="1"/>
</dbReference>